<dbReference type="WBParaSite" id="NBR_0001675201-mRNA-1">
    <property type="protein sequence ID" value="NBR_0001675201-mRNA-1"/>
    <property type="gene ID" value="NBR_0001675201"/>
</dbReference>
<dbReference type="STRING" id="27835.A0A0N4YIK7"/>
<keyword evidence="3" id="KW-1185">Reference proteome</keyword>
<dbReference type="Pfam" id="PF17906">
    <property type="entry name" value="HTH_48"/>
    <property type="match status" value="1"/>
</dbReference>
<evidence type="ECO:0000313" key="4">
    <source>
        <dbReference type="WBParaSite" id="NBR_0001675201-mRNA-1"/>
    </source>
</evidence>
<sequence length="76" mass="8693">MAPYDKHVLRPVLYYEFLQRHFAAQAAGNVCSVFGEDAVSLRTVHRWISRIEEGDVTFEDLPRSGRPSTADDKQLQ</sequence>
<gene>
    <name evidence="2" type="ORF">NBR_LOCUS16753</name>
</gene>
<feature type="domain" description="Mos1 transposase HTH" evidence="1">
    <location>
        <begin position="6"/>
        <end position="55"/>
    </location>
</feature>
<dbReference type="AlphaFoldDB" id="A0A0N4YIK7"/>
<dbReference type="Gene3D" id="1.10.10.1450">
    <property type="match status" value="1"/>
</dbReference>
<accession>A0A0N4YIK7</accession>
<evidence type="ECO:0000259" key="1">
    <source>
        <dbReference type="Pfam" id="PF17906"/>
    </source>
</evidence>
<dbReference type="Proteomes" id="UP000271162">
    <property type="component" value="Unassembled WGS sequence"/>
</dbReference>
<organism evidence="4">
    <name type="scientific">Nippostrongylus brasiliensis</name>
    <name type="common">Rat hookworm</name>
    <dbReference type="NCBI Taxonomy" id="27835"/>
    <lineage>
        <taxon>Eukaryota</taxon>
        <taxon>Metazoa</taxon>
        <taxon>Ecdysozoa</taxon>
        <taxon>Nematoda</taxon>
        <taxon>Chromadorea</taxon>
        <taxon>Rhabditida</taxon>
        <taxon>Rhabditina</taxon>
        <taxon>Rhabditomorpha</taxon>
        <taxon>Strongyloidea</taxon>
        <taxon>Heligmosomidae</taxon>
        <taxon>Nippostrongylus</taxon>
    </lineage>
</organism>
<dbReference type="InterPro" id="IPR041426">
    <property type="entry name" value="Mos1_HTH"/>
</dbReference>
<reference evidence="4" key="1">
    <citation type="submission" date="2017-02" db="UniProtKB">
        <authorList>
            <consortium name="WormBaseParasite"/>
        </authorList>
    </citation>
    <scope>IDENTIFICATION</scope>
</reference>
<dbReference type="EMBL" id="UYSL01022378">
    <property type="protein sequence ID" value="VDL80348.1"/>
    <property type="molecule type" value="Genomic_DNA"/>
</dbReference>
<protein>
    <submittedName>
        <fullName evidence="4">HTH_48 domain-containing protein</fullName>
    </submittedName>
</protein>
<name>A0A0N4YIK7_NIPBR</name>
<evidence type="ECO:0000313" key="2">
    <source>
        <dbReference type="EMBL" id="VDL80348.1"/>
    </source>
</evidence>
<evidence type="ECO:0000313" key="3">
    <source>
        <dbReference type="Proteomes" id="UP000271162"/>
    </source>
</evidence>
<reference evidence="2 3" key="2">
    <citation type="submission" date="2018-11" db="EMBL/GenBank/DDBJ databases">
        <authorList>
            <consortium name="Pathogen Informatics"/>
        </authorList>
    </citation>
    <scope>NUCLEOTIDE SEQUENCE [LARGE SCALE GENOMIC DNA]</scope>
</reference>
<proteinExistence type="predicted"/>